<evidence type="ECO:0000313" key="2">
    <source>
        <dbReference type="EMBL" id="NLV08730.1"/>
    </source>
</evidence>
<accession>A0A847UB90</accession>
<dbReference type="AlphaFoldDB" id="A0A847UB90"/>
<evidence type="ECO:0000313" key="3">
    <source>
        <dbReference type="Proteomes" id="UP000608662"/>
    </source>
</evidence>
<evidence type="ECO:0000256" key="1">
    <source>
        <dbReference type="SAM" id="MobiDB-lite"/>
    </source>
</evidence>
<proteinExistence type="predicted"/>
<dbReference type="RefSeq" id="WP_170092710.1">
    <property type="nucleotide sequence ID" value="NZ_WOYG01000001.1"/>
</dbReference>
<reference evidence="2" key="1">
    <citation type="submission" date="2019-12" db="EMBL/GenBank/DDBJ databases">
        <title>Whole-genome sequence of Halomicrobium mukohataei pws1.</title>
        <authorList>
            <person name="Verma D.K."/>
            <person name="Gopal K."/>
            <person name="Prasad E.S."/>
        </authorList>
    </citation>
    <scope>NUCLEOTIDE SEQUENCE</scope>
    <source>
        <strain evidence="2">Pws1</strain>
    </source>
</reference>
<sequence>MASFPATTEPESDSTDSDSEDGGLLRRLAERAEQVANLLSPLTSVLTAVVQFYTVKKLVGAA</sequence>
<gene>
    <name evidence="2" type="ORF">GOC74_02100</name>
</gene>
<name>A0A847UB90_9EURY</name>
<protein>
    <submittedName>
        <fullName evidence="2">Uncharacterized protein</fullName>
    </submittedName>
</protein>
<organism evidence="2 3">
    <name type="scientific">Halomicrobium mukohataei</name>
    <dbReference type="NCBI Taxonomy" id="57705"/>
    <lineage>
        <taxon>Archaea</taxon>
        <taxon>Methanobacteriati</taxon>
        <taxon>Methanobacteriota</taxon>
        <taxon>Stenosarchaea group</taxon>
        <taxon>Halobacteria</taxon>
        <taxon>Halobacteriales</taxon>
        <taxon>Haloarculaceae</taxon>
        <taxon>Halomicrobium</taxon>
    </lineage>
</organism>
<dbReference type="Proteomes" id="UP000608662">
    <property type="component" value="Unassembled WGS sequence"/>
</dbReference>
<feature type="region of interest" description="Disordered" evidence="1">
    <location>
        <begin position="1"/>
        <end position="24"/>
    </location>
</feature>
<dbReference type="EMBL" id="WOYG01000001">
    <property type="protein sequence ID" value="NLV08730.1"/>
    <property type="molecule type" value="Genomic_DNA"/>
</dbReference>
<feature type="compositionally biased region" description="Acidic residues" evidence="1">
    <location>
        <begin position="10"/>
        <end position="21"/>
    </location>
</feature>
<comment type="caution">
    <text evidence="2">The sequence shown here is derived from an EMBL/GenBank/DDBJ whole genome shotgun (WGS) entry which is preliminary data.</text>
</comment>